<proteinExistence type="predicted"/>
<evidence type="ECO:0000313" key="2">
    <source>
        <dbReference type="Proteomes" id="UP000310314"/>
    </source>
</evidence>
<sequence length="120" mass="14188">MEEKIDYIKLASNKPKGKRPYFHDDPAVERVLNITMAIAGELAVMRERMDSIERLLEKKGTVTREEIETFVPETKEQEEQRQTWHAEYISRVLRIVQQEQEELENPDKSLEEIANDINEM</sequence>
<name>A0A5S3PUE2_9FLAO</name>
<organism evidence="1 2">
    <name type="scientific">Maribacter algarum</name>
    <name type="common">ex Zhang et al. 2020</name>
    <dbReference type="NCBI Taxonomy" id="2578118"/>
    <lineage>
        <taxon>Bacteria</taxon>
        <taxon>Pseudomonadati</taxon>
        <taxon>Bacteroidota</taxon>
        <taxon>Flavobacteriia</taxon>
        <taxon>Flavobacteriales</taxon>
        <taxon>Flavobacteriaceae</taxon>
        <taxon>Maribacter</taxon>
    </lineage>
</organism>
<evidence type="ECO:0000313" key="1">
    <source>
        <dbReference type="EMBL" id="TMM58621.1"/>
    </source>
</evidence>
<dbReference type="AlphaFoldDB" id="A0A5S3PUE2"/>
<reference evidence="1 2" key="1">
    <citation type="submission" date="2019-05" db="EMBL/GenBank/DDBJ databases">
        <authorList>
            <person name="Zhang J.-Y."/>
            <person name="Feg X."/>
            <person name="Du Z.-J."/>
        </authorList>
    </citation>
    <scope>NUCLEOTIDE SEQUENCE [LARGE SCALE GENOMIC DNA]</scope>
    <source>
        <strain evidence="1 2">RZ26</strain>
    </source>
</reference>
<protein>
    <submittedName>
        <fullName evidence="1">Uncharacterized protein</fullName>
    </submittedName>
</protein>
<dbReference type="Proteomes" id="UP000310314">
    <property type="component" value="Unassembled WGS sequence"/>
</dbReference>
<comment type="caution">
    <text evidence="1">The sequence shown here is derived from an EMBL/GenBank/DDBJ whole genome shotgun (WGS) entry which is preliminary data.</text>
</comment>
<dbReference type="RefSeq" id="WP_138656553.1">
    <property type="nucleotide sequence ID" value="NZ_VATY01000001.1"/>
</dbReference>
<dbReference type="OrthoDB" id="467106at2"/>
<keyword evidence="2" id="KW-1185">Reference proteome</keyword>
<accession>A0A5S3PUE2</accession>
<dbReference type="EMBL" id="VATY01000001">
    <property type="protein sequence ID" value="TMM58621.1"/>
    <property type="molecule type" value="Genomic_DNA"/>
</dbReference>
<gene>
    <name evidence="1" type="ORF">FEE95_04100</name>
</gene>